<dbReference type="OrthoDB" id="1470350at2759"/>
<reference evidence="1" key="1">
    <citation type="submission" date="2020-11" db="EMBL/GenBank/DDBJ databases">
        <authorList>
            <consortium name="DOE Joint Genome Institute"/>
            <person name="Ahrendt S."/>
            <person name="Riley R."/>
            <person name="Andreopoulos W."/>
            <person name="Labutti K."/>
            <person name="Pangilinan J."/>
            <person name="Ruiz-Duenas F.J."/>
            <person name="Barrasa J.M."/>
            <person name="Sanchez-Garcia M."/>
            <person name="Camarero S."/>
            <person name="Miyauchi S."/>
            <person name="Serrano A."/>
            <person name="Linde D."/>
            <person name="Babiker R."/>
            <person name="Drula E."/>
            <person name="Ayuso-Fernandez I."/>
            <person name="Pacheco R."/>
            <person name="Padilla G."/>
            <person name="Ferreira P."/>
            <person name="Barriuso J."/>
            <person name="Kellner H."/>
            <person name="Castanera R."/>
            <person name="Alfaro M."/>
            <person name="Ramirez L."/>
            <person name="Pisabarro A.G."/>
            <person name="Kuo A."/>
            <person name="Tritt A."/>
            <person name="Lipzen A."/>
            <person name="He G."/>
            <person name="Yan M."/>
            <person name="Ng V."/>
            <person name="Cullen D."/>
            <person name="Martin F."/>
            <person name="Rosso M.-N."/>
            <person name="Henrissat B."/>
            <person name="Hibbett D."/>
            <person name="Martinez A.T."/>
            <person name="Grigoriev I.V."/>
        </authorList>
    </citation>
    <scope>NUCLEOTIDE SEQUENCE</scope>
    <source>
        <strain evidence="1">ATCC 90797</strain>
    </source>
</reference>
<protein>
    <submittedName>
        <fullName evidence="1">Uncharacterized protein</fullName>
    </submittedName>
</protein>
<feature type="non-terminal residue" evidence="1">
    <location>
        <position position="1"/>
    </location>
</feature>
<organism evidence="1 2">
    <name type="scientific">Pleurotus eryngii</name>
    <name type="common">Boletus of the steppes</name>
    <dbReference type="NCBI Taxonomy" id="5323"/>
    <lineage>
        <taxon>Eukaryota</taxon>
        <taxon>Fungi</taxon>
        <taxon>Dikarya</taxon>
        <taxon>Basidiomycota</taxon>
        <taxon>Agaricomycotina</taxon>
        <taxon>Agaricomycetes</taxon>
        <taxon>Agaricomycetidae</taxon>
        <taxon>Agaricales</taxon>
        <taxon>Pleurotineae</taxon>
        <taxon>Pleurotaceae</taxon>
        <taxon>Pleurotus</taxon>
    </lineage>
</organism>
<accession>A0A9P5ZGG8</accession>
<gene>
    <name evidence="1" type="ORF">BDN71DRAFT_1405357</name>
</gene>
<keyword evidence="2" id="KW-1185">Reference proteome</keyword>
<comment type="caution">
    <text evidence="1">The sequence shown here is derived from an EMBL/GenBank/DDBJ whole genome shotgun (WGS) entry which is preliminary data.</text>
</comment>
<evidence type="ECO:0000313" key="1">
    <source>
        <dbReference type="EMBL" id="KAF9486992.1"/>
    </source>
</evidence>
<dbReference type="AlphaFoldDB" id="A0A9P5ZGG8"/>
<dbReference type="EMBL" id="MU154842">
    <property type="protein sequence ID" value="KAF9486992.1"/>
    <property type="molecule type" value="Genomic_DNA"/>
</dbReference>
<dbReference type="Proteomes" id="UP000807025">
    <property type="component" value="Unassembled WGS sequence"/>
</dbReference>
<evidence type="ECO:0000313" key="2">
    <source>
        <dbReference type="Proteomes" id="UP000807025"/>
    </source>
</evidence>
<name>A0A9P5ZGG8_PLEER</name>
<proteinExistence type="predicted"/>
<sequence>FAYNEMSFMIIRLLQAFDSFTLDEDAQPPETKPLPEWKNEVGTRKGMEKFFPKLGLTLYAHGGLWIKAKEAQE</sequence>